<protein>
    <recommendedName>
        <fullName evidence="9">Pinin/SDK/MemA protein domain-containing protein</fullName>
    </recommendedName>
</protein>
<evidence type="ECO:0000256" key="7">
    <source>
        <dbReference type="ARBA" id="ARBA00023242"/>
    </source>
</evidence>
<organism evidence="10 11">
    <name type="scientific">Tolypocladium ophioglossoides (strain CBS 100239)</name>
    <name type="common">Snaketongue truffleclub</name>
    <name type="synonym">Elaphocordyceps ophioglossoides</name>
    <dbReference type="NCBI Taxonomy" id="1163406"/>
    <lineage>
        <taxon>Eukaryota</taxon>
        <taxon>Fungi</taxon>
        <taxon>Dikarya</taxon>
        <taxon>Ascomycota</taxon>
        <taxon>Pezizomycotina</taxon>
        <taxon>Sordariomycetes</taxon>
        <taxon>Hypocreomycetidae</taxon>
        <taxon>Hypocreales</taxon>
        <taxon>Ophiocordycipitaceae</taxon>
        <taxon>Tolypocladium</taxon>
    </lineage>
</organism>
<dbReference type="OrthoDB" id="330772at2759"/>
<evidence type="ECO:0000256" key="8">
    <source>
        <dbReference type="SAM" id="MobiDB-lite"/>
    </source>
</evidence>
<evidence type="ECO:0000313" key="11">
    <source>
        <dbReference type="Proteomes" id="UP000036947"/>
    </source>
</evidence>
<feature type="compositionally biased region" description="Acidic residues" evidence="8">
    <location>
        <begin position="348"/>
        <end position="357"/>
    </location>
</feature>
<dbReference type="GO" id="GO:0006397">
    <property type="term" value="P:mRNA processing"/>
    <property type="evidence" value="ECO:0007669"/>
    <property type="project" value="UniProtKB-KW"/>
</dbReference>
<feature type="region of interest" description="Disordered" evidence="8">
    <location>
        <begin position="69"/>
        <end position="201"/>
    </location>
</feature>
<comment type="caution">
    <text evidence="10">The sequence shown here is derived from an EMBL/GenBank/DDBJ whole genome shotgun (WGS) entry which is preliminary data.</text>
</comment>
<dbReference type="Pfam" id="PF04696">
    <property type="entry name" value="Pinin_SDK_memA"/>
    <property type="match status" value="1"/>
</dbReference>
<feature type="region of interest" description="Disordered" evidence="8">
    <location>
        <begin position="268"/>
        <end position="357"/>
    </location>
</feature>
<feature type="compositionally biased region" description="Pro residues" evidence="8">
    <location>
        <begin position="296"/>
        <end position="313"/>
    </location>
</feature>
<sequence>FGTLQDQGLISRSLHHQRRFLCPSIFEGPVSALLLAGGTEHSMTGCDDALSSQESTMAPEDEATLVDAPALLSDASERSPVDDGNRKRKASPAGGAHEGFMKRARQRSNDDGSPPPFKRSASPDRKPAAHGVEQERRESAVTQEEKKRGKRLFGGLLSTLSQTSTTSSQQKRRLEIERRQKEKMQQQTAEDDRQRSDKRAALDKIRMEQQITWEEQVMRNKHAKELKLAQFLRTRSKPELYYLRWKPTSREEDMIDDQIRDTKAGIARELEDFKSRRERHLSRYGPRRESDASPTEQPPVPAPKPEASPPPRPAANHPAGSEQQPMAAHRDHDDPHDDPHDDSGDILVEAEEDMVIY</sequence>
<comment type="similarity">
    <text evidence="2">Belongs to the pinin family.</text>
</comment>
<gene>
    <name evidence="10" type="ORF">TOPH_00563</name>
</gene>
<keyword evidence="5" id="KW-0804">Transcription</keyword>
<dbReference type="InterPro" id="IPR039853">
    <property type="entry name" value="Pinin"/>
</dbReference>
<comment type="subcellular location">
    <subcellularLocation>
        <location evidence="1">Nucleus</location>
    </subcellularLocation>
</comment>
<reference evidence="10 11" key="1">
    <citation type="journal article" date="2015" name="BMC Genomics">
        <title>The genome of the truffle-parasite Tolypocladium ophioglossoides and the evolution of antifungal peptaibiotics.</title>
        <authorList>
            <person name="Quandt C.A."/>
            <person name="Bushley K.E."/>
            <person name="Spatafora J.W."/>
        </authorList>
    </citation>
    <scope>NUCLEOTIDE SEQUENCE [LARGE SCALE GENOMIC DNA]</scope>
    <source>
        <strain evidence="10 11">CBS 100239</strain>
    </source>
</reference>
<dbReference type="GO" id="GO:0071013">
    <property type="term" value="C:catalytic step 2 spliceosome"/>
    <property type="evidence" value="ECO:0007669"/>
    <property type="project" value="TreeGrafter"/>
</dbReference>
<dbReference type="Proteomes" id="UP000036947">
    <property type="component" value="Unassembled WGS sequence"/>
</dbReference>
<feature type="domain" description="Pinin/SDK/MemA protein" evidence="9">
    <location>
        <begin position="143"/>
        <end position="259"/>
    </location>
</feature>
<feature type="non-terminal residue" evidence="10">
    <location>
        <position position="1"/>
    </location>
</feature>
<name>A0A0L0NM84_TOLOC</name>
<evidence type="ECO:0000256" key="3">
    <source>
        <dbReference type="ARBA" id="ARBA00022664"/>
    </source>
</evidence>
<dbReference type="EMBL" id="LFRF01000001">
    <property type="protein sequence ID" value="KND95143.1"/>
    <property type="molecule type" value="Genomic_DNA"/>
</dbReference>
<evidence type="ECO:0000256" key="4">
    <source>
        <dbReference type="ARBA" id="ARBA00023015"/>
    </source>
</evidence>
<evidence type="ECO:0000256" key="6">
    <source>
        <dbReference type="ARBA" id="ARBA00023187"/>
    </source>
</evidence>
<dbReference type="AlphaFoldDB" id="A0A0L0NM84"/>
<keyword evidence="3" id="KW-0507">mRNA processing</keyword>
<feature type="compositionally biased region" description="Basic and acidic residues" evidence="8">
    <location>
        <begin position="328"/>
        <end position="343"/>
    </location>
</feature>
<accession>A0A0L0NM84</accession>
<evidence type="ECO:0000256" key="1">
    <source>
        <dbReference type="ARBA" id="ARBA00004123"/>
    </source>
</evidence>
<evidence type="ECO:0000256" key="2">
    <source>
        <dbReference type="ARBA" id="ARBA00010386"/>
    </source>
</evidence>
<feature type="compositionally biased region" description="Basic and acidic residues" evidence="8">
    <location>
        <begin position="172"/>
        <end position="201"/>
    </location>
</feature>
<keyword evidence="7" id="KW-0539">Nucleus</keyword>
<dbReference type="PANTHER" id="PTHR12707:SF0">
    <property type="entry name" value="PININ"/>
    <property type="match status" value="1"/>
</dbReference>
<dbReference type="InterPro" id="IPR006786">
    <property type="entry name" value="Pinin_SDK_MemA"/>
</dbReference>
<dbReference type="STRING" id="1163406.A0A0L0NM84"/>
<feature type="compositionally biased region" description="Basic and acidic residues" evidence="8">
    <location>
        <begin position="75"/>
        <end position="85"/>
    </location>
</feature>
<feature type="compositionally biased region" description="Low complexity" evidence="8">
    <location>
        <begin position="156"/>
        <end position="169"/>
    </location>
</feature>
<keyword evidence="4" id="KW-0805">Transcription regulation</keyword>
<evidence type="ECO:0000259" key="9">
    <source>
        <dbReference type="Pfam" id="PF04696"/>
    </source>
</evidence>
<dbReference type="PANTHER" id="PTHR12707">
    <property type="entry name" value="PINN"/>
    <property type="match status" value="1"/>
</dbReference>
<feature type="compositionally biased region" description="Basic and acidic residues" evidence="8">
    <location>
        <begin position="121"/>
        <end position="147"/>
    </location>
</feature>
<evidence type="ECO:0000313" key="10">
    <source>
        <dbReference type="EMBL" id="KND95143.1"/>
    </source>
</evidence>
<proteinExistence type="inferred from homology"/>
<evidence type="ECO:0000256" key="5">
    <source>
        <dbReference type="ARBA" id="ARBA00023163"/>
    </source>
</evidence>
<dbReference type="GO" id="GO:0008380">
    <property type="term" value="P:RNA splicing"/>
    <property type="evidence" value="ECO:0007669"/>
    <property type="project" value="UniProtKB-KW"/>
</dbReference>
<keyword evidence="6" id="KW-0508">mRNA splicing</keyword>
<keyword evidence="11" id="KW-1185">Reference proteome</keyword>